<evidence type="ECO:0000259" key="7">
    <source>
        <dbReference type="Pfam" id="PF00482"/>
    </source>
</evidence>
<dbReference type="AlphaFoldDB" id="B9L012"/>
<dbReference type="KEGG" id="tro:trd_1010"/>
<keyword evidence="5 6" id="KW-0472">Membrane</keyword>
<dbReference type="PANTHER" id="PTHR35007">
    <property type="entry name" value="INTEGRAL MEMBRANE PROTEIN-RELATED"/>
    <property type="match status" value="1"/>
</dbReference>
<evidence type="ECO:0000256" key="4">
    <source>
        <dbReference type="ARBA" id="ARBA00022989"/>
    </source>
</evidence>
<feature type="domain" description="Type II secretion system protein GspF" evidence="7">
    <location>
        <begin position="159"/>
        <end position="281"/>
    </location>
</feature>
<dbReference type="HOGENOM" id="CLU_064305_0_0_0"/>
<proteinExistence type="predicted"/>
<dbReference type="eggNOG" id="COG4965">
    <property type="taxonomic scope" value="Bacteria"/>
</dbReference>
<feature type="transmembrane region" description="Helical" evidence="6">
    <location>
        <begin position="295"/>
        <end position="315"/>
    </location>
</feature>
<evidence type="ECO:0000256" key="3">
    <source>
        <dbReference type="ARBA" id="ARBA00022692"/>
    </source>
</evidence>
<dbReference type="InterPro" id="IPR042094">
    <property type="entry name" value="T2SS_GspF_sf"/>
</dbReference>
<dbReference type="PANTHER" id="PTHR35007:SF1">
    <property type="entry name" value="PILUS ASSEMBLY PROTEIN"/>
    <property type="match status" value="1"/>
</dbReference>
<protein>
    <submittedName>
        <fullName evidence="8">Bacterial type II secretion system protein F domain</fullName>
    </submittedName>
</protein>
<gene>
    <name evidence="8" type="ordered locus">trd_1010</name>
</gene>
<dbReference type="Gene3D" id="1.20.81.30">
    <property type="entry name" value="Type II secretion system (T2SS), domain F"/>
    <property type="match status" value="1"/>
</dbReference>
<dbReference type="RefSeq" id="WP_015921970.1">
    <property type="nucleotide sequence ID" value="NC_011959.1"/>
</dbReference>
<keyword evidence="2" id="KW-1003">Cell membrane</keyword>
<comment type="subcellular location">
    <subcellularLocation>
        <location evidence="1">Cell membrane</location>
        <topology evidence="1">Multi-pass membrane protein</topology>
    </subcellularLocation>
</comment>
<sequence>MFGDPLLLIAVSLAGAAVMLVLAGLHARSRGHSLDHRLEQFARSESAPEEVTAGPHLLARQLDRAVRGRPFAEAIRMSLARADIRLTVGEFLFLRGLVTLLAFVIGFLLGRGITQPLLGLFTGLVFAVSGWLAPHYYVLWRGRHRLQRFVNQLGDTIGLMANSLRAGYSLLQTMDLVARESAPPMSEEFRRVVREVGLGVPLQDALDHLLERIPSEDLDLLVTAIAINHEVGGNLAQILEIIGETIRERVRIKGEIRVLTAQQSLSGYIISLLPVGLAILIFLLNPSYLLSLLRWPWICMPIGAVICMVLGFVVMRRIVAIEV</sequence>
<evidence type="ECO:0000256" key="1">
    <source>
        <dbReference type="ARBA" id="ARBA00004651"/>
    </source>
</evidence>
<organism evidence="8 9">
    <name type="scientific">Thermomicrobium roseum (strain ATCC 27502 / DSM 5159 / P-2)</name>
    <dbReference type="NCBI Taxonomy" id="309801"/>
    <lineage>
        <taxon>Bacteria</taxon>
        <taxon>Pseudomonadati</taxon>
        <taxon>Thermomicrobiota</taxon>
        <taxon>Thermomicrobia</taxon>
        <taxon>Thermomicrobiales</taxon>
        <taxon>Thermomicrobiaceae</taxon>
        <taxon>Thermomicrobium</taxon>
    </lineage>
</organism>
<evidence type="ECO:0000256" key="6">
    <source>
        <dbReference type="SAM" id="Phobius"/>
    </source>
</evidence>
<keyword evidence="9" id="KW-1185">Reference proteome</keyword>
<dbReference type="Pfam" id="PF00482">
    <property type="entry name" value="T2SSF"/>
    <property type="match status" value="1"/>
</dbReference>
<evidence type="ECO:0000313" key="8">
    <source>
        <dbReference type="EMBL" id="ACM05206.1"/>
    </source>
</evidence>
<keyword evidence="3 6" id="KW-0812">Transmembrane</keyword>
<reference evidence="8 9" key="1">
    <citation type="journal article" date="2009" name="PLoS ONE">
        <title>Complete genome sequence of the aerobic CO-oxidizing thermophile Thermomicrobium roseum.</title>
        <authorList>
            <person name="Wu D."/>
            <person name="Raymond J."/>
            <person name="Wu M."/>
            <person name="Chatterji S."/>
            <person name="Ren Q."/>
            <person name="Graham J.E."/>
            <person name="Bryant D.A."/>
            <person name="Robb F."/>
            <person name="Colman A."/>
            <person name="Tallon L.J."/>
            <person name="Badger J.H."/>
            <person name="Madupu R."/>
            <person name="Ward N.L."/>
            <person name="Eisen J.A."/>
        </authorList>
    </citation>
    <scope>NUCLEOTIDE SEQUENCE [LARGE SCALE GENOMIC DNA]</scope>
    <source>
        <strain evidence="9">ATCC 27502 / DSM 5159 / P-2</strain>
    </source>
</reference>
<evidence type="ECO:0000313" key="9">
    <source>
        <dbReference type="Proteomes" id="UP000000447"/>
    </source>
</evidence>
<dbReference type="GO" id="GO:0005886">
    <property type="term" value="C:plasma membrane"/>
    <property type="evidence" value="ECO:0007669"/>
    <property type="project" value="UniProtKB-SubCell"/>
</dbReference>
<feature type="transmembrane region" description="Helical" evidence="6">
    <location>
        <begin position="116"/>
        <end position="139"/>
    </location>
</feature>
<dbReference type="InterPro" id="IPR018076">
    <property type="entry name" value="T2SS_GspF_dom"/>
</dbReference>
<feature type="transmembrane region" description="Helical" evidence="6">
    <location>
        <begin position="91"/>
        <end position="110"/>
    </location>
</feature>
<dbReference type="STRING" id="309801.trd_1010"/>
<keyword evidence="4 6" id="KW-1133">Transmembrane helix</keyword>
<feature type="transmembrane region" description="Helical" evidence="6">
    <location>
        <begin position="6"/>
        <end position="27"/>
    </location>
</feature>
<evidence type="ECO:0000256" key="2">
    <source>
        <dbReference type="ARBA" id="ARBA00022475"/>
    </source>
</evidence>
<dbReference type="EMBL" id="CP001275">
    <property type="protein sequence ID" value="ACM05206.1"/>
    <property type="molecule type" value="Genomic_DNA"/>
</dbReference>
<feature type="transmembrane region" description="Helical" evidence="6">
    <location>
        <begin position="265"/>
        <end position="283"/>
    </location>
</feature>
<accession>B9L012</accession>
<name>B9L012_THERP</name>
<dbReference type="Proteomes" id="UP000000447">
    <property type="component" value="Chromosome"/>
</dbReference>
<evidence type="ECO:0000256" key="5">
    <source>
        <dbReference type="ARBA" id="ARBA00023136"/>
    </source>
</evidence>